<evidence type="ECO:0000313" key="3">
    <source>
        <dbReference type="Proteomes" id="UP000176303"/>
    </source>
</evidence>
<evidence type="ECO:0000313" key="2">
    <source>
        <dbReference type="EMBL" id="OGL72562.1"/>
    </source>
</evidence>
<gene>
    <name evidence="2" type="ORF">A3D72_03145</name>
</gene>
<dbReference type="NCBIfam" id="TIGR02532">
    <property type="entry name" value="IV_pilin_GFxxxE"/>
    <property type="match status" value="1"/>
</dbReference>
<dbReference type="STRING" id="1802391.A3D72_03145"/>
<dbReference type="EMBL" id="MGDZ01000059">
    <property type="protein sequence ID" value="OGL72562.1"/>
    <property type="molecule type" value="Genomic_DNA"/>
</dbReference>
<name>A0A1F7U2W1_9BACT</name>
<dbReference type="SUPFAM" id="SSF54523">
    <property type="entry name" value="Pili subunits"/>
    <property type="match status" value="1"/>
</dbReference>
<dbReference type="Pfam" id="PF07963">
    <property type="entry name" value="N_methyl"/>
    <property type="match status" value="1"/>
</dbReference>
<dbReference type="AlphaFoldDB" id="A0A1F7U2W1"/>
<keyword evidence="1" id="KW-0812">Transmembrane</keyword>
<feature type="transmembrane region" description="Helical" evidence="1">
    <location>
        <begin position="12"/>
        <end position="32"/>
    </location>
</feature>
<reference evidence="2 3" key="1">
    <citation type="journal article" date="2016" name="Nat. Commun.">
        <title>Thousands of microbial genomes shed light on interconnected biogeochemical processes in an aquifer system.</title>
        <authorList>
            <person name="Anantharaman K."/>
            <person name="Brown C.T."/>
            <person name="Hug L.A."/>
            <person name="Sharon I."/>
            <person name="Castelle C.J."/>
            <person name="Probst A.J."/>
            <person name="Thomas B.C."/>
            <person name="Singh A."/>
            <person name="Wilkins M.J."/>
            <person name="Karaoz U."/>
            <person name="Brodie E.L."/>
            <person name="Williams K.H."/>
            <person name="Hubbard S.S."/>
            <person name="Banfield J.F."/>
        </authorList>
    </citation>
    <scope>NUCLEOTIDE SEQUENCE [LARGE SCALE GENOMIC DNA]</scope>
</reference>
<dbReference type="Gene3D" id="3.30.700.10">
    <property type="entry name" value="Glycoprotein, Type 4 Pilin"/>
    <property type="match status" value="1"/>
</dbReference>
<protein>
    <recommendedName>
        <fullName evidence="4">Type II secretion system protein GspG C-terminal domain-containing protein</fullName>
    </recommendedName>
</protein>
<keyword evidence="1" id="KW-1133">Transmembrane helix</keyword>
<evidence type="ECO:0008006" key="4">
    <source>
        <dbReference type="Google" id="ProtNLM"/>
    </source>
</evidence>
<dbReference type="InterPro" id="IPR012902">
    <property type="entry name" value="N_methyl_site"/>
</dbReference>
<evidence type="ECO:0000256" key="1">
    <source>
        <dbReference type="SAM" id="Phobius"/>
    </source>
</evidence>
<organism evidence="2 3">
    <name type="scientific">Candidatus Uhrbacteria bacterium RIFCSPHIGHO2_02_FULL_57_19</name>
    <dbReference type="NCBI Taxonomy" id="1802391"/>
    <lineage>
        <taxon>Bacteria</taxon>
        <taxon>Candidatus Uhriibacteriota</taxon>
    </lineage>
</organism>
<dbReference type="Proteomes" id="UP000176303">
    <property type="component" value="Unassembled WGS sequence"/>
</dbReference>
<dbReference type="PROSITE" id="PS00409">
    <property type="entry name" value="PROKAR_NTER_METHYL"/>
    <property type="match status" value="1"/>
</dbReference>
<accession>A0A1F7U2W1</accession>
<dbReference type="InterPro" id="IPR045584">
    <property type="entry name" value="Pilin-like"/>
</dbReference>
<keyword evidence="1" id="KW-0472">Membrane</keyword>
<sequence length="158" mass="16686">MDDMKGRGFTLIELLVVIGIIVILFSIVLIAVDPARRFAQSRNANRFEDVRDLVEAVLTYMTDNGGNYPSGIDAITTSSQVLGTATTGCDTTCTATTTVSSCLDLSSALVGGYIAEIPKDLKSGTVSNTDYALNKDADGRIRVTSCDPELGVGISVAR</sequence>
<comment type="caution">
    <text evidence="2">The sequence shown here is derived from an EMBL/GenBank/DDBJ whole genome shotgun (WGS) entry which is preliminary data.</text>
</comment>
<proteinExistence type="predicted"/>